<dbReference type="InterPro" id="IPR036046">
    <property type="entry name" value="Acylphosphatase-like_dom_sf"/>
</dbReference>
<comment type="caution">
    <text evidence="6">The sequence shown here is derived from an EMBL/GenBank/DDBJ whole genome shotgun (WGS) entry which is preliminary data.</text>
</comment>
<proteinExistence type="inferred from homology"/>
<reference evidence="6 7" key="1">
    <citation type="journal article" date="2019" name="ISME J.">
        <title>Insights into ecological role of a new deltaproteobacterial order Candidatus Acidulodesulfobacterales by metagenomics and metatranscriptomics.</title>
        <authorList>
            <person name="Tan S."/>
            <person name="Liu J."/>
            <person name="Fang Y."/>
            <person name="Hedlund B.P."/>
            <person name="Lian Z.H."/>
            <person name="Huang L.Y."/>
            <person name="Li J.T."/>
            <person name="Huang L.N."/>
            <person name="Li W.J."/>
            <person name="Jiang H.C."/>
            <person name="Dong H.L."/>
            <person name="Shu W.S."/>
        </authorList>
    </citation>
    <scope>NUCLEOTIDE SEQUENCE [LARGE SCALE GENOMIC DNA]</scope>
    <source>
        <strain evidence="6">AP2</strain>
    </source>
</reference>
<dbReference type="GO" id="GO:0008270">
    <property type="term" value="F:zinc ion binding"/>
    <property type="evidence" value="ECO:0007669"/>
    <property type="project" value="InterPro"/>
</dbReference>
<dbReference type="PANTHER" id="PTHR42959">
    <property type="entry name" value="CARBAMOYLTRANSFERASE"/>
    <property type="match status" value="1"/>
</dbReference>
<dbReference type="InterPro" id="IPR041440">
    <property type="entry name" value="HypF_C"/>
</dbReference>
<dbReference type="Gene3D" id="3.30.420.40">
    <property type="match status" value="1"/>
</dbReference>
<feature type="region of interest" description="Disordered" evidence="3">
    <location>
        <begin position="866"/>
        <end position="898"/>
    </location>
</feature>
<dbReference type="InterPro" id="IPR051060">
    <property type="entry name" value="Carbamoyltrans_HypF-like"/>
</dbReference>
<accession>A0A519BFI7</accession>
<dbReference type="InterPro" id="IPR017945">
    <property type="entry name" value="DHBP_synth_RibB-like_a/b_dom"/>
</dbReference>
<dbReference type="SUPFAM" id="SSF54975">
    <property type="entry name" value="Acylphosphatase/BLUF domain-like"/>
    <property type="match status" value="1"/>
</dbReference>
<dbReference type="EC" id="3.6.1.7" evidence="2"/>
<feature type="compositionally biased region" description="Low complexity" evidence="3">
    <location>
        <begin position="431"/>
        <end position="467"/>
    </location>
</feature>
<feature type="active site" evidence="2">
    <location>
        <position position="37"/>
    </location>
</feature>
<dbReference type="PROSITE" id="PS00150">
    <property type="entry name" value="ACYLPHOSPHATASE_1"/>
    <property type="match status" value="1"/>
</dbReference>
<dbReference type="PROSITE" id="PS51163">
    <property type="entry name" value="YRDC"/>
    <property type="match status" value="1"/>
</dbReference>
<dbReference type="Pfam" id="PF00708">
    <property type="entry name" value="Acylphosphatase"/>
    <property type="match status" value="1"/>
</dbReference>
<dbReference type="InterPro" id="IPR001792">
    <property type="entry name" value="Acylphosphatase-like_dom"/>
</dbReference>
<keyword evidence="2" id="KW-0378">Hydrolase</keyword>
<evidence type="ECO:0000313" key="6">
    <source>
        <dbReference type="EMBL" id="RZD16031.1"/>
    </source>
</evidence>
<dbReference type="GO" id="GO:0016743">
    <property type="term" value="F:carboxyl- or carbamoyltransferase activity"/>
    <property type="evidence" value="ECO:0007669"/>
    <property type="project" value="TreeGrafter"/>
</dbReference>
<dbReference type="PANTHER" id="PTHR42959:SF1">
    <property type="entry name" value="CARBAMOYLTRANSFERASE HYPF"/>
    <property type="match status" value="1"/>
</dbReference>
<dbReference type="Pfam" id="PF07503">
    <property type="entry name" value="zf-HYPF"/>
    <property type="match status" value="2"/>
</dbReference>
<organism evidence="6 7">
    <name type="scientific">Acididesulfobacter guangdongensis</name>
    <dbReference type="NCBI Taxonomy" id="2597225"/>
    <lineage>
        <taxon>Bacteria</taxon>
        <taxon>Deltaproteobacteria</taxon>
        <taxon>Candidatus Acidulodesulfobacterales</taxon>
        <taxon>Candidatus Acididesulfobacter</taxon>
    </lineage>
</organism>
<dbReference type="Gene3D" id="3.30.110.120">
    <property type="match status" value="1"/>
</dbReference>
<dbReference type="GO" id="GO:0003725">
    <property type="term" value="F:double-stranded RNA binding"/>
    <property type="evidence" value="ECO:0007669"/>
    <property type="project" value="InterPro"/>
</dbReference>
<dbReference type="GO" id="GO:0003998">
    <property type="term" value="F:acylphosphatase activity"/>
    <property type="evidence" value="ECO:0007669"/>
    <property type="project" value="UniProtKB-EC"/>
</dbReference>
<name>A0A519BFI7_ACIG2</name>
<sequence length="984" mass="111107">MIKRVVINITGIVQGVGFRPFIYRLSQKYSINGYVINNISGVKIEAEADEKKLNDFINDIYVKKPSLAVIYDIDYIYEEPSGFNNFSILESTNGIDDAVNADTYEDRDKNKVAGSGVYLNLDMNHCNNESSCGTYLKPNIQKTVQRRKAAVSPDVATCDNCISELLNPADRRFLYPFINCTDCGPRFTITKKLPYDRANTTMNQFEMCNECQDEYADPSNRRFHAQPNACFNCGPEIGFIDKNGKQYYNDIFNKVATLIKKGGIVAVKGIGGFHIMCDAANENAVNRLRIIKNRPEKPFAVMFKNISEVLKYAEATEYEINLLNSKERPIVLLKYHGGLAKNINCTLTAIGAFLPYTPIQHIIFSIVNIPIIATSGNISDEPIISDDDEALLKLGSSVDGLLIHKRQIYRKCDDSVIKIVAVNNYGYGNNYNKNNNNNKNNNYNKNNNNNNYNNGNNYNNNNNDNNNSITDDKLNILNITVRRSRGFVPAAINVPCRLKRNIIAVGSNLKNTFAYGIKDDDKIILSPHIGDLTNINSYDYFCECIKETIKFYDLKPDAIVSDMHPGYESTKFAEGFAKKFGIAHIKLQHHKAHIISCMAENLLSLKQDILGISWDGTGYGEDRTIWGGEFFEGNYLNLEHIGNFKKFKLIGSEMAIKQPQRIFLSLIFEILGEKIIDMYGNNDNIKKAIIEEITGFASEEIRKLYHIWKNDINSPETSSVGRLFDAVACMCGFKGKITYEGEAAIYLENLALSSLEPVSEYSKYLSVSDSGETGEFLENEYTKNKKSGGYQDNYKYNYKKYNYNKYNYKYNYNIVYANDTLTDKINIKNTDTANFIIDWSPIILNIFDELIELKKKSNKNIFESYNNNNNTNTYRNGNNNSDSNGNSNNNNNADSNDSISNSNANLNTIAYKFINTLVSIIIDVSLPTKKKYICLSGGVFQNSMLTGKLYYELKKRGLSVFINQKVPINDGGISLGQAFYGGII</sequence>
<dbReference type="Pfam" id="PF22521">
    <property type="entry name" value="HypF_C_2"/>
    <property type="match status" value="2"/>
</dbReference>
<dbReference type="Gene3D" id="3.90.870.30">
    <property type="match status" value="1"/>
</dbReference>
<dbReference type="PROSITE" id="PS51160">
    <property type="entry name" value="ACYLPHOSPHATASE_3"/>
    <property type="match status" value="1"/>
</dbReference>
<evidence type="ECO:0000259" key="5">
    <source>
        <dbReference type="PROSITE" id="PS51163"/>
    </source>
</evidence>
<dbReference type="AlphaFoldDB" id="A0A519BFI7"/>
<feature type="domain" description="Acylphosphatase-like" evidence="4">
    <location>
        <begin position="4"/>
        <end position="90"/>
    </location>
</feature>
<evidence type="ECO:0000313" key="7">
    <source>
        <dbReference type="Proteomes" id="UP000316562"/>
    </source>
</evidence>
<dbReference type="SUPFAM" id="SSF55821">
    <property type="entry name" value="YrdC/RibB"/>
    <property type="match status" value="1"/>
</dbReference>
<dbReference type="Pfam" id="PF01300">
    <property type="entry name" value="Sua5_yciO_yrdC"/>
    <property type="match status" value="1"/>
</dbReference>
<evidence type="ECO:0000256" key="2">
    <source>
        <dbReference type="PROSITE-ProRule" id="PRU00520"/>
    </source>
</evidence>
<dbReference type="GO" id="GO:0051604">
    <property type="term" value="P:protein maturation"/>
    <property type="evidence" value="ECO:0007669"/>
    <property type="project" value="TreeGrafter"/>
</dbReference>
<dbReference type="InterPro" id="IPR011125">
    <property type="entry name" value="Znf_HypF"/>
</dbReference>
<dbReference type="Proteomes" id="UP000316562">
    <property type="component" value="Unassembled WGS sequence"/>
</dbReference>
<comment type="catalytic activity">
    <reaction evidence="2">
        <text>an acyl phosphate + H2O = a carboxylate + phosphate + H(+)</text>
        <dbReference type="Rhea" id="RHEA:14965"/>
        <dbReference type="ChEBI" id="CHEBI:15377"/>
        <dbReference type="ChEBI" id="CHEBI:15378"/>
        <dbReference type="ChEBI" id="CHEBI:29067"/>
        <dbReference type="ChEBI" id="CHEBI:43474"/>
        <dbReference type="ChEBI" id="CHEBI:59918"/>
        <dbReference type="EC" id="3.6.1.7"/>
    </reaction>
</comment>
<feature type="domain" description="YrdC-like" evidence="5">
    <location>
        <begin position="249"/>
        <end position="430"/>
    </location>
</feature>
<dbReference type="InterPro" id="IPR006070">
    <property type="entry name" value="Sua5-like_dom"/>
</dbReference>
<dbReference type="Gene3D" id="3.30.70.100">
    <property type="match status" value="1"/>
</dbReference>
<evidence type="ECO:0000259" key="4">
    <source>
        <dbReference type="PROSITE" id="PS51160"/>
    </source>
</evidence>
<comment type="similarity">
    <text evidence="1">Belongs to the carbamoyltransferase HypF family.</text>
</comment>
<gene>
    <name evidence="6" type="ORF">EVJ46_07505</name>
</gene>
<dbReference type="InterPro" id="IPR055128">
    <property type="entry name" value="HypF_C_2"/>
</dbReference>
<dbReference type="EMBL" id="SGBC01000003">
    <property type="protein sequence ID" value="RZD16031.1"/>
    <property type="molecule type" value="Genomic_DNA"/>
</dbReference>
<evidence type="ECO:0000256" key="3">
    <source>
        <dbReference type="SAM" id="MobiDB-lite"/>
    </source>
</evidence>
<evidence type="ECO:0000256" key="1">
    <source>
        <dbReference type="ARBA" id="ARBA00008097"/>
    </source>
</evidence>
<keyword evidence="6" id="KW-0808">Transferase</keyword>
<feature type="region of interest" description="Disordered" evidence="3">
    <location>
        <begin position="431"/>
        <end position="469"/>
    </location>
</feature>
<dbReference type="InterPro" id="IPR017968">
    <property type="entry name" value="Acylphosphatase_CS"/>
</dbReference>
<feature type="active site" evidence="2">
    <location>
        <position position="19"/>
    </location>
</feature>
<protein>
    <recommendedName>
        <fullName evidence="2">acylphosphatase</fullName>
        <ecNumber evidence="2">3.6.1.7</ecNumber>
    </recommendedName>
</protein>
<dbReference type="Pfam" id="PF17788">
    <property type="entry name" value="HypF_C"/>
    <property type="match status" value="1"/>
</dbReference>